<feature type="region of interest" description="Disordered" evidence="1">
    <location>
        <begin position="1"/>
        <end position="27"/>
    </location>
</feature>
<dbReference type="Pfam" id="PF21780">
    <property type="entry name" value="DUF6875"/>
    <property type="match status" value="1"/>
</dbReference>
<evidence type="ECO:0000313" key="3">
    <source>
        <dbReference type="EMBL" id="CCK30249.1"/>
    </source>
</evidence>
<dbReference type="InterPro" id="IPR049240">
    <property type="entry name" value="DUF6875"/>
</dbReference>
<gene>
    <name evidence="3" type="ORF">BN159_5870</name>
</gene>
<dbReference type="RefSeq" id="WP_015660585.1">
    <property type="nucleotide sequence ID" value="NC_020504.1"/>
</dbReference>
<keyword evidence="4" id="KW-1185">Reference proteome</keyword>
<name>K4RBM6_STRDJ</name>
<protein>
    <recommendedName>
        <fullName evidence="2">DUF6875 domain-containing protein</fullName>
    </recommendedName>
</protein>
<dbReference type="EMBL" id="HE971709">
    <property type="protein sequence ID" value="CCK30249.1"/>
    <property type="molecule type" value="Genomic_DNA"/>
</dbReference>
<evidence type="ECO:0000259" key="2">
    <source>
        <dbReference type="Pfam" id="PF21780"/>
    </source>
</evidence>
<proteinExistence type="predicted"/>
<reference evidence="3 4" key="1">
    <citation type="journal article" date="2012" name="J. Bacteriol.">
        <title>Genome sequence of the bacterium Streptomyces davawensis JCM 4913 and heterologous production of the unique antibiotic roseoflavin.</title>
        <authorList>
            <person name="Jankowitsch F."/>
            <person name="Schwarz J."/>
            <person name="Ruckert C."/>
            <person name="Gust B."/>
            <person name="Szczepanowski R."/>
            <person name="Blom J."/>
            <person name="Pelzer S."/>
            <person name="Kalinowski J."/>
            <person name="Mack M."/>
        </authorList>
    </citation>
    <scope>NUCLEOTIDE SEQUENCE [LARGE SCALE GENOMIC DNA]</scope>
    <source>
        <strain evidence="4">DSM 101723 / JCM 4913 / KCC S-0913 / 768</strain>
    </source>
</reference>
<dbReference type="PATRIC" id="fig|1214101.3.peg.5954"/>
<feature type="domain" description="DUF6875" evidence="2">
    <location>
        <begin position="39"/>
        <end position="205"/>
    </location>
</feature>
<accession>K4RBM6</accession>
<sequence length="230" mass="25581">MTTGAEPGTQPSLAGFSGDTTVSPPSGYEHRLREDIAVLDSWLVDYISQPHPQLRRKGAVCPFVPAALQADALRAAFHYEVSGKDPDELHALLEEELDRFVRRPAEDSLDSLVVVLPDLAEDGYAALDEVHARLKNAAVAGGAMIGQFHPACDERSVRNDGFRVSRSPLPLLAVRHMASHDILFLHELPHWFAAYRERFGAQFAEGRIREPLMLGLYAAAERRHVRRRES</sequence>
<evidence type="ECO:0000313" key="4">
    <source>
        <dbReference type="Proteomes" id="UP000008043"/>
    </source>
</evidence>
<organism evidence="3 4">
    <name type="scientific">Streptomyces davaonensis (strain DSM 101723 / JCM 4913 / KCC S-0913 / 768)</name>
    <dbReference type="NCBI Taxonomy" id="1214101"/>
    <lineage>
        <taxon>Bacteria</taxon>
        <taxon>Bacillati</taxon>
        <taxon>Actinomycetota</taxon>
        <taxon>Actinomycetes</taxon>
        <taxon>Kitasatosporales</taxon>
        <taxon>Streptomycetaceae</taxon>
        <taxon>Streptomyces</taxon>
    </lineage>
</organism>
<dbReference type="STRING" id="1214101.BN159_5870"/>
<dbReference type="Proteomes" id="UP000008043">
    <property type="component" value="Chromosome"/>
</dbReference>
<dbReference type="HOGENOM" id="CLU_092431_0_0_11"/>
<dbReference type="KEGG" id="sdv:BN159_5870"/>
<dbReference type="AlphaFoldDB" id="K4RBM6"/>
<evidence type="ECO:0000256" key="1">
    <source>
        <dbReference type="SAM" id="MobiDB-lite"/>
    </source>
</evidence>
<dbReference type="eggNOG" id="COG0142">
    <property type="taxonomic scope" value="Bacteria"/>
</dbReference>
<dbReference type="OrthoDB" id="8420726at2"/>